<dbReference type="RefSeq" id="XP_028479141.1">
    <property type="nucleotide sequence ID" value="XM_028620169.1"/>
</dbReference>
<sequence length="322" mass="35650">MPADRVTRSAATRVGKQPLQRPVASTTIKTEPKADPGAKTELASNTDPGAKTDSGSKTEPGANTGPGANTVQYHSLFGGGGDIIIRCTKGDPVNFRANYNVLVISCPKFKKVLQSPESNKRPATFALPIEPEDMALLLHFLHEVDDRFSLPPVKTSLEGFVNLQYLVNIYGGDDYLSSIVQDRAKLAAWERLINLGDSPTQNQVLDLLAAVLMFEMSSVFHHILALKTLRTRHAGWSVIDDVTRINAKSLAARHKPVYTLLLAIERAHRHWSIDKSELKVDMSFCDNVYLSCKSKKPVSVTLDDTEKRFKLWKQDRDNGLVD</sequence>
<reference evidence="2 3" key="1">
    <citation type="submission" date="2018-11" db="EMBL/GenBank/DDBJ databases">
        <title>Genome sequence of Apiotrichum porosum DSM 27194.</title>
        <authorList>
            <person name="Aliyu H."/>
            <person name="Gorte O."/>
            <person name="Ochsenreither K."/>
        </authorList>
    </citation>
    <scope>NUCLEOTIDE SEQUENCE [LARGE SCALE GENOMIC DNA]</scope>
    <source>
        <strain evidence="2 3">DSM 27194</strain>
    </source>
</reference>
<dbReference type="Gene3D" id="3.30.710.10">
    <property type="entry name" value="Potassium Channel Kv1.1, Chain A"/>
    <property type="match status" value="1"/>
</dbReference>
<feature type="compositionally biased region" description="Polar residues" evidence="1">
    <location>
        <begin position="42"/>
        <end position="57"/>
    </location>
</feature>
<evidence type="ECO:0000256" key="1">
    <source>
        <dbReference type="SAM" id="MobiDB-lite"/>
    </source>
</evidence>
<protein>
    <recommendedName>
        <fullName evidence="4">BTB domain-containing protein</fullName>
    </recommendedName>
</protein>
<dbReference type="InterPro" id="IPR011333">
    <property type="entry name" value="SKP1/BTB/POZ_sf"/>
</dbReference>
<dbReference type="CDD" id="cd18186">
    <property type="entry name" value="BTB_POZ_ZBTB_KLHL-like"/>
    <property type="match status" value="1"/>
</dbReference>
<organism evidence="2 3">
    <name type="scientific">Apiotrichum porosum</name>
    <dbReference type="NCBI Taxonomy" id="105984"/>
    <lineage>
        <taxon>Eukaryota</taxon>
        <taxon>Fungi</taxon>
        <taxon>Dikarya</taxon>
        <taxon>Basidiomycota</taxon>
        <taxon>Agaricomycotina</taxon>
        <taxon>Tremellomycetes</taxon>
        <taxon>Trichosporonales</taxon>
        <taxon>Trichosporonaceae</taxon>
        <taxon>Apiotrichum</taxon>
    </lineage>
</organism>
<dbReference type="Proteomes" id="UP000279236">
    <property type="component" value="Unassembled WGS sequence"/>
</dbReference>
<keyword evidence="3" id="KW-1185">Reference proteome</keyword>
<gene>
    <name evidence="2" type="ORF">EHS24_004603</name>
</gene>
<dbReference type="GeneID" id="39589146"/>
<evidence type="ECO:0000313" key="2">
    <source>
        <dbReference type="EMBL" id="RSH86356.1"/>
    </source>
</evidence>
<dbReference type="EMBL" id="RSCE01000002">
    <property type="protein sequence ID" value="RSH86356.1"/>
    <property type="molecule type" value="Genomic_DNA"/>
</dbReference>
<feature type="region of interest" description="Disordered" evidence="1">
    <location>
        <begin position="1"/>
        <end position="69"/>
    </location>
</feature>
<name>A0A427Y5K3_9TREE</name>
<proteinExistence type="predicted"/>
<dbReference type="SUPFAM" id="SSF54695">
    <property type="entry name" value="POZ domain"/>
    <property type="match status" value="1"/>
</dbReference>
<accession>A0A427Y5K3</accession>
<dbReference type="AlphaFoldDB" id="A0A427Y5K3"/>
<evidence type="ECO:0000313" key="3">
    <source>
        <dbReference type="Proteomes" id="UP000279236"/>
    </source>
</evidence>
<comment type="caution">
    <text evidence="2">The sequence shown here is derived from an EMBL/GenBank/DDBJ whole genome shotgun (WGS) entry which is preliminary data.</text>
</comment>
<evidence type="ECO:0008006" key="4">
    <source>
        <dbReference type="Google" id="ProtNLM"/>
    </source>
</evidence>